<evidence type="ECO:0000256" key="6">
    <source>
        <dbReference type="ARBA" id="ARBA00022553"/>
    </source>
</evidence>
<keyword evidence="8" id="KW-0808">Transferase</keyword>
<evidence type="ECO:0000256" key="22">
    <source>
        <dbReference type="ARBA" id="ARBA00081504"/>
    </source>
</evidence>
<evidence type="ECO:0000256" key="2">
    <source>
        <dbReference type="ARBA" id="ARBA00004496"/>
    </source>
</evidence>
<dbReference type="EMBL" id="QOIP01000012">
    <property type="protein sequence ID" value="RLU16191.1"/>
    <property type="molecule type" value="Genomic_DNA"/>
</dbReference>
<comment type="catalytic activity">
    <reaction evidence="15">
        <text>a 5'-end (N(7)-methyl 5'-triphosphoguanosine)-ribonucleoside in snoRNA + S-adenosyl-L-methionine = a 5'-end (N(2),N(7)-dimethyl 5'-triphosphoguanosine)-ribonucleoside in snoRNA + S-adenosyl-L-homocysteine + H(+)</text>
        <dbReference type="Rhea" id="RHEA:78475"/>
        <dbReference type="Rhea" id="RHEA-COMP:19086"/>
        <dbReference type="Rhea" id="RHEA-COMP:19088"/>
        <dbReference type="ChEBI" id="CHEBI:15378"/>
        <dbReference type="ChEBI" id="CHEBI:57856"/>
        <dbReference type="ChEBI" id="CHEBI:59789"/>
        <dbReference type="ChEBI" id="CHEBI:156461"/>
        <dbReference type="ChEBI" id="CHEBI:172880"/>
    </reaction>
    <physiologicalReaction direction="left-to-right" evidence="15">
        <dbReference type="Rhea" id="RHEA:78476"/>
    </physiologicalReaction>
</comment>
<keyword evidence="7" id="KW-0489">Methyltransferase</keyword>
<evidence type="ECO:0000313" key="24">
    <source>
        <dbReference type="EMBL" id="RLU16191.1"/>
    </source>
</evidence>
<keyword evidence="12" id="KW-0539">Nucleus</keyword>
<evidence type="ECO:0000256" key="8">
    <source>
        <dbReference type="ARBA" id="ARBA00022679"/>
    </source>
</evidence>
<dbReference type="Gene3D" id="3.40.50.150">
    <property type="entry name" value="Vaccinia Virus protein VP39"/>
    <property type="match status" value="1"/>
</dbReference>
<feature type="region of interest" description="Disordered" evidence="23">
    <location>
        <begin position="596"/>
        <end position="637"/>
    </location>
</feature>
<evidence type="ECO:0000256" key="3">
    <source>
        <dbReference type="ARBA" id="ARBA00004604"/>
    </source>
</evidence>
<comment type="subcellular location">
    <subcellularLocation>
        <location evidence="2">Cytoplasm</location>
    </subcellularLocation>
    <subcellularLocation>
        <location evidence="1">Nucleus</location>
        <location evidence="1">Cajal body</location>
    </subcellularLocation>
    <subcellularLocation>
        <location evidence="3">Nucleus</location>
        <location evidence="3">Nucleolus</location>
    </subcellularLocation>
</comment>
<keyword evidence="9" id="KW-0949">S-adenosyl-L-methionine</keyword>
<name>A0A3L8D7H4_OOCBI</name>
<dbReference type="InterPro" id="IPR019012">
    <property type="entry name" value="RNA_cap_Gua-N2-MeTrfase"/>
</dbReference>
<comment type="function">
    <text evidence="19">Catalyzes the 2 serial methylation steps for the conversion of the 7-monomethylguanosine (m(7)G) caps of snRNAs and snoRNAs to a 2,2,7-trimethylguanosine (m(2,2,7)G) cap structure. The enzyme is specific for guanine, and N7 methylation must precede N2 methylation. Hypermethylation of the m7G cap of U snRNAs leads to their concentration in nuclear foci, their colocalization with coilin and the formation of canonical Cajal bodies (CBs). Plays a role in transcriptional regulation.</text>
</comment>
<evidence type="ECO:0000256" key="18">
    <source>
        <dbReference type="ARBA" id="ARBA00049790"/>
    </source>
</evidence>
<evidence type="ECO:0000256" key="23">
    <source>
        <dbReference type="SAM" id="MobiDB-lite"/>
    </source>
</evidence>
<keyword evidence="10" id="KW-0805">Transcription regulation</keyword>
<evidence type="ECO:0000256" key="20">
    <source>
        <dbReference type="ARBA" id="ARBA00064494"/>
    </source>
</evidence>
<comment type="catalytic activity">
    <reaction evidence="17">
        <text>a 5'-end (N(7)-methyl 5'-triphosphoguanosine)-ribonucleoside in snRNA + S-adenosyl-L-methionine = a 5'-end (N(2),N(7)-dimethyl 5'-triphosphoguanosine)-ribonucleoside in snRNA + S-adenosyl-L-homocysteine + H(+)</text>
        <dbReference type="Rhea" id="RHEA:78471"/>
        <dbReference type="Rhea" id="RHEA-COMP:19085"/>
        <dbReference type="Rhea" id="RHEA-COMP:19087"/>
        <dbReference type="ChEBI" id="CHEBI:15378"/>
        <dbReference type="ChEBI" id="CHEBI:57856"/>
        <dbReference type="ChEBI" id="CHEBI:59789"/>
        <dbReference type="ChEBI" id="CHEBI:156461"/>
        <dbReference type="ChEBI" id="CHEBI:172880"/>
    </reaction>
    <physiologicalReaction direction="left-to-right" evidence="17">
        <dbReference type="Rhea" id="RHEA:78472"/>
    </physiologicalReaction>
</comment>
<feature type="compositionally biased region" description="Polar residues" evidence="23">
    <location>
        <begin position="626"/>
        <end position="637"/>
    </location>
</feature>
<dbReference type="GO" id="GO:0015030">
    <property type="term" value="C:Cajal body"/>
    <property type="evidence" value="ECO:0007669"/>
    <property type="project" value="UniProtKB-SubCell"/>
</dbReference>
<accession>A0A3L8D7H4</accession>
<evidence type="ECO:0000256" key="7">
    <source>
        <dbReference type="ARBA" id="ARBA00022603"/>
    </source>
</evidence>
<feature type="compositionally biased region" description="Polar residues" evidence="23">
    <location>
        <begin position="765"/>
        <end position="780"/>
    </location>
</feature>
<reference evidence="24" key="2">
    <citation type="submission" date="2018-07" db="EMBL/GenBank/DDBJ databases">
        <authorList>
            <person name="Mckenzie S.K."/>
            <person name="Kronauer D.J.C."/>
        </authorList>
    </citation>
    <scope>NUCLEOTIDE SEQUENCE</scope>
    <source>
        <strain evidence="24">Clonal line C1</strain>
    </source>
</reference>
<evidence type="ECO:0000256" key="11">
    <source>
        <dbReference type="ARBA" id="ARBA00023163"/>
    </source>
</evidence>
<evidence type="ECO:0000256" key="10">
    <source>
        <dbReference type="ARBA" id="ARBA00023015"/>
    </source>
</evidence>
<feature type="region of interest" description="Disordered" evidence="23">
    <location>
        <begin position="765"/>
        <end position="786"/>
    </location>
</feature>
<comment type="catalytic activity">
    <reaction evidence="16">
        <text>a 5'-end (N(2),N(7)-dimethyl 5'-triphosphoguanosine)-ribonucleoside in snRNA + S-adenosyl-L-methionine = a 5'-end (N(2),N(2),N(7)-trimethyl 5'-triphosphoguanosine)-ribonucleoside in snRNA + S-adenosyl-L-homocysteine + H(+)</text>
        <dbReference type="Rhea" id="RHEA:78479"/>
        <dbReference type="Rhea" id="RHEA-COMP:19087"/>
        <dbReference type="Rhea" id="RHEA-COMP:19089"/>
        <dbReference type="ChEBI" id="CHEBI:15378"/>
        <dbReference type="ChEBI" id="CHEBI:57856"/>
        <dbReference type="ChEBI" id="CHEBI:59789"/>
        <dbReference type="ChEBI" id="CHEBI:167623"/>
        <dbReference type="ChEBI" id="CHEBI:172880"/>
    </reaction>
    <physiologicalReaction direction="left-to-right" evidence="16">
        <dbReference type="Rhea" id="RHEA:78480"/>
    </physiologicalReaction>
</comment>
<dbReference type="PANTHER" id="PTHR14741:SF32">
    <property type="entry name" value="TRIMETHYLGUANOSINE SYNTHASE"/>
    <property type="match status" value="1"/>
</dbReference>
<organism evidence="24">
    <name type="scientific">Ooceraea biroi</name>
    <name type="common">Clonal raider ant</name>
    <name type="synonym">Cerapachys biroi</name>
    <dbReference type="NCBI Taxonomy" id="2015173"/>
    <lineage>
        <taxon>Eukaryota</taxon>
        <taxon>Metazoa</taxon>
        <taxon>Ecdysozoa</taxon>
        <taxon>Arthropoda</taxon>
        <taxon>Hexapoda</taxon>
        <taxon>Insecta</taxon>
        <taxon>Pterygota</taxon>
        <taxon>Neoptera</taxon>
        <taxon>Endopterygota</taxon>
        <taxon>Hymenoptera</taxon>
        <taxon>Apocrita</taxon>
        <taxon>Aculeata</taxon>
        <taxon>Formicoidea</taxon>
        <taxon>Formicidae</taxon>
        <taxon>Dorylinae</taxon>
        <taxon>Ooceraea</taxon>
    </lineage>
</organism>
<comment type="caution">
    <text evidence="24">The sequence shown here is derived from an EMBL/GenBank/DDBJ whole genome shotgun (WGS) entry which is preliminary data.</text>
</comment>
<evidence type="ECO:0000256" key="21">
    <source>
        <dbReference type="ARBA" id="ARBA00079339"/>
    </source>
</evidence>
<dbReference type="CDD" id="cd02440">
    <property type="entry name" value="AdoMet_MTases"/>
    <property type="match status" value="1"/>
</dbReference>
<evidence type="ECO:0000256" key="5">
    <source>
        <dbReference type="ARBA" id="ARBA00022490"/>
    </source>
</evidence>
<evidence type="ECO:0000256" key="9">
    <source>
        <dbReference type="ARBA" id="ARBA00022691"/>
    </source>
</evidence>
<keyword evidence="6" id="KW-0597">Phosphoprotein</keyword>
<sequence>AATAATSYTIPILYHGCRYNGQLLLQDIRLGTLGNSGLSHVEIGYDKLGVSREKPITVMCDNYWEPLAEIYIWNKKSADPDAYIYCLCSRLYIRYPEIYTVLPSEDVNEGEDINGDYVEETQDLHKASAIETQSIEKHDEEPVSCYCSASHTDNNYSTDEHDSVRDSAHWPTAHSLTQKLGLHQSDSGADLSEYYDQHEAKSIQNLVASYGKTFQAAETRAENEYENVDVLTEYNQASGDEESIPEGLTNSITFSNREALGNSKDLVSQYDCDPYNYPYSVYYESNKSAMDIAWEKFWAKNGEKLIWASWIEKYADYINPDYFQNDARTAKDEKSQDAEINEVATEKYFERNTRFASETCENLRCELVHSNFAGFFDQSNSMANDGELKPAPISSLNTNFSFEDTNRQEINDKEADENRKKIVNLEISPEDGNGWNPLSPFSTEENYEQPSNAEDERLLTRCDSINGSVAKTNATSDSMTNVTKMTLTSSSCDSNSVHSSNLMTSVTSSIESSITSSSSDQENEFLMEDNDKYWQHLWRENFQMQYQKHYELFVANYKRENNMDYEHSYLSLNESETGEDSVLTEQDKIAPLHDDVNSEELSEPDSLGIDVPKMRRNKSVEPAPSGNKNTKKNNTCYSKSNKSRVQRLIVDSVGMLIKNLQITEKTDDTEQCLNEAPVDTISWTDYKKSSTDEGIFSSGDSLESVKDGLSIMGYSCEKDNEQDLQGEIIYRKRNLKRQAADLEKYRRSKRACCVDQSDVDVQQFPNVQSNAKNSYGQDTSSSDDENCKGIIKETQKKKKRKSFKKYKEHSYPKEIEENKNLIKYYNKRYFLFSRYNEGIQLDSESWFSVTPEKIARHIAEVCSCNTIIDAFCGAGGNAIQFAFTCKRVIAIDIDPNKIRMARHNAEIYGVEDKIEFIIGDFFALAPSLRGDVVFLSPPWGGPDYIKQKVFNLDTILPPQGGKMLFHMARQITNNVAYYLPRNTDMLQLIRLVEDVGHLEITQYKLDGKLKSCTLYCGDLATSPCNSWRQKSDNWKRIINDSMDRTSRVFH</sequence>
<keyword evidence="11" id="KW-0804">Transcription</keyword>
<evidence type="ECO:0000256" key="4">
    <source>
        <dbReference type="ARBA" id="ARBA00018517"/>
    </source>
</evidence>
<comment type="catalytic activity">
    <reaction evidence="14">
        <text>a 5'-end (N(2),N(7)-dimethyl 5'-triphosphoguanosine)-ribonucleoside in snoRNA + S-adenosyl-L-methionine = a 5'-end (N(2),N(2),N(7)-trimethyl 5'-triphosphoguanosine)-ribonucleoside in snoRNA + S-adenosyl-L-homocysteine + H(+)</text>
        <dbReference type="Rhea" id="RHEA:78507"/>
        <dbReference type="Rhea" id="RHEA-COMP:19088"/>
        <dbReference type="Rhea" id="RHEA-COMP:19090"/>
        <dbReference type="ChEBI" id="CHEBI:15378"/>
        <dbReference type="ChEBI" id="CHEBI:57856"/>
        <dbReference type="ChEBI" id="CHEBI:59789"/>
        <dbReference type="ChEBI" id="CHEBI:167623"/>
        <dbReference type="ChEBI" id="CHEBI:172880"/>
    </reaction>
    <physiologicalReaction direction="left-to-right" evidence="14">
        <dbReference type="Rhea" id="RHEA:78508"/>
    </physiologicalReaction>
</comment>
<dbReference type="GO" id="GO:0005737">
    <property type="term" value="C:cytoplasm"/>
    <property type="evidence" value="ECO:0007669"/>
    <property type="project" value="UniProtKB-SubCell"/>
</dbReference>
<dbReference type="AlphaFoldDB" id="A0A3L8D7H4"/>
<evidence type="ECO:0000256" key="14">
    <source>
        <dbReference type="ARBA" id="ARBA00047418"/>
    </source>
</evidence>
<evidence type="ECO:0000256" key="16">
    <source>
        <dbReference type="ARBA" id="ARBA00048763"/>
    </source>
</evidence>
<protein>
    <recommendedName>
        <fullName evidence="4">Trimethylguanosine synthase</fullName>
    </recommendedName>
    <alternativeName>
        <fullName evidence="18">Cap-specific guanine-N(2) methyltransferase</fullName>
    </alternativeName>
    <alternativeName>
        <fullName evidence="21">Nuclear receptor coactivator 6-interacting protein</fullName>
    </alternativeName>
    <alternativeName>
        <fullName evidence="22">PRIP-interacting protein with methyltransferase motif</fullName>
    </alternativeName>
</protein>
<keyword evidence="5" id="KW-0963">Cytoplasm</keyword>
<evidence type="ECO:0000256" key="15">
    <source>
        <dbReference type="ARBA" id="ARBA00048740"/>
    </source>
</evidence>
<dbReference type="FunFam" id="3.40.50.150:FF:000066">
    <property type="entry name" value="Trimethylguanosine synthase 1"/>
    <property type="match status" value="1"/>
</dbReference>
<dbReference type="Pfam" id="PF09445">
    <property type="entry name" value="Methyltransf_15"/>
    <property type="match status" value="1"/>
</dbReference>
<feature type="non-terminal residue" evidence="24">
    <location>
        <position position="1"/>
    </location>
</feature>
<evidence type="ECO:0000256" key="13">
    <source>
        <dbReference type="ARBA" id="ARBA00025783"/>
    </source>
</evidence>
<dbReference type="OrthoDB" id="194443at2759"/>
<comment type="similarity">
    <text evidence="13">Belongs to the methyltransferase superfamily. Trimethylguanosine synthase family.</text>
</comment>
<proteinExistence type="inferred from homology"/>
<dbReference type="GO" id="GO:0005730">
    <property type="term" value="C:nucleolus"/>
    <property type="evidence" value="ECO:0007669"/>
    <property type="project" value="UniProtKB-SubCell"/>
</dbReference>
<comment type="subunit">
    <text evidence="20">May form homooligomers. Interacts with CREBBP/CBP, EED/WAIT1, EP300/P300, NCOA6/PRIP, PPARBP/PBP and SMN.</text>
</comment>
<reference evidence="24" key="1">
    <citation type="journal article" date="2018" name="Genome Res.">
        <title>The genomic architecture and molecular evolution of ant odorant receptors.</title>
        <authorList>
            <person name="McKenzie S.K."/>
            <person name="Kronauer D.J.C."/>
        </authorList>
    </citation>
    <scope>NUCLEOTIDE SEQUENCE [LARGE SCALE GENOMIC DNA]</scope>
    <source>
        <strain evidence="24">Clonal line C1</strain>
    </source>
</reference>
<dbReference type="PANTHER" id="PTHR14741">
    <property type="entry name" value="S-ADENOSYLMETHIONINE-DEPENDENT METHYLTRANSFERASE RELATED"/>
    <property type="match status" value="1"/>
</dbReference>
<evidence type="ECO:0000256" key="12">
    <source>
        <dbReference type="ARBA" id="ARBA00023242"/>
    </source>
</evidence>
<dbReference type="Proteomes" id="UP000279307">
    <property type="component" value="Chromosome 12"/>
</dbReference>
<gene>
    <name evidence="24" type="ORF">DMN91_011951</name>
</gene>
<evidence type="ECO:0000256" key="19">
    <source>
        <dbReference type="ARBA" id="ARBA00057179"/>
    </source>
</evidence>
<evidence type="ECO:0000256" key="17">
    <source>
        <dbReference type="ARBA" id="ARBA00049075"/>
    </source>
</evidence>
<dbReference type="SUPFAM" id="SSF53335">
    <property type="entry name" value="S-adenosyl-L-methionine-dependent methyltransferases"/>
    <property type="match status" value="1"/>
</dbReference>
<dbReference type="GO" id="GO:0071164">
    <property type="term" value="F:RNA cap trimethylguanosine synthase activity"/>
    <property type="evidence" value="ECO:0007669"/>
    <property type="project" value="TreeGrafter"/>
</dbReference>
<evidence type="ECO:0000256" key="1">
    <source>
        <dbReference type="ARBA" id="ARBA00004408"/>
    </source>
</evidence>
<dbReference type="InterPro" id="IPR029063">
    <property type="entry name" value="SAM-dependent_MTases_sf"/>
</dbReference>